<evidence type="ECO:0000313" key="3">
    <source>
        <dbReference type="EMBL" id="BAL90823.1"/>
    </source>
</evidence>
<feature type="domain" description="Peptidase C14 caspase" evidence="2">
    <location>
        <begin position="17"/>
        <end position="224"/>
    </location>
</feature>
<dbReference type="STRING" id="512565.AMIS_56030"/>
<feature type="compositionally biased region" description="Pro residues" evidence="1">
    <location>
        <begin position="266"/>
        <end position="275"/>
    </location>
</feature>
<dbReference type="RefSeq" id="WP_014445711.1">
    <property type="nucleotide sequence ID" value="NC_017093.1"/>
</dbReference>
<dbReference type="InterPro" id="IPR029030">
    <property type="entry name" value="Caspase-like_dom_sf"/>
</dbReference>
<keyword evidence="4" id="KW-1185">Reference proteome</keyword>
<protein>
    <recommendedName>
        <fullName evidence="2">Peptidase C14 caspase domain-containing protein</fullName>
    </recommendedName>
</protein>
<dbReference type="eggNOG" id="COG4249">
    <property type="taxonomic scope" value="Bacteria"/>
</dbReference>
<evidence type="ECO:0000313" key="4">
    <source>
        <dbReference type="Proteomes" id="UP000007882"/>
    </source>
</evidence>
<feature type="region of interest" description="Disordered" evidence="1">
    <location>
        <begin position="256"/>
        <end position="275"/>
    </location>
</feature>
<feature type="compositionally biased region" description="Low complexity" evidence="1">
    <location>
        <begin position="486"/>
        <end position="499"/>
    </location>
</feature>
<dbReference type="HOGENOM" id="CLU_333355_0_0_11"/>
<reference evidence="3 4" key="1">
    <citation type="submission" date="2012-02" db="EMBL/GenBank/DDBJ databases">
        <title>Complete genome sequence of Actinoplanes missouriensis 431 (= NBRC 102363).</title>
        <authorList>
            <person name="Ohnishi Y."/>
            <person name="Ishikawa J."/>
            <person name="Sekine M."/>
            <person name="Hosoyama A."/>
            <person name="Harada T."/>
            <person name="Narita H."/>
            <person name="Hata T."/>
            <person name="Konno Y."/>
            <person name="Tutikane K."/>
            <person name="Fujita N."/>
            <person name="Horinouchi S."/>
            <person name="Hayakawa M."/>
        </authorList>
    </citation>
    <scope>NUCLEOTIDE SEQUENCE [LARGE SCALE GENOMIC DNA]</scope>
    <source>
        <strain evidence="4">ATCC 14538 / DSM 43046 / CBS 188.64 / JCM 3121 / NBRC 102363 / NCIMB 12654 / NRRL B-3342 / UNCC 431</strain>
    </source>
</reference>
<gene>
    <name evidence="3" type="ordered locus">AMIS_56030</name>
</gene>
<dbReference type="Pfam" id="PF00656">
    <property type="entry name" value="Peptidase_C14"/>
    <property type="match status" value="1"/>
</dbReference>
<organism evidence="3 4">
    <name type="scientific">Actinoplanes missouriensis (strain ATCC 14538 / DSM 43046 / CBS 188.64 / JCM 3121 / NBRC 102363 / NCIMB 12654 / NRRL B-3342 / UNCC 431)</name>
    <dbReference type="NCBI Taxonomy" id="512565"/>
    <lineage>
        <taxon>Bacteria</taxon>
        <taxon>Bacillati</taxon>
        <taxon>Actinomycetota</taxon>
        <taxon>Actinomycetes</taxon>
        <taxon>Micromonosporales</taxon>
        <taxon>Micromonosporaceae</taxon>
        <taxon>Actinoplanes</taxon>
    </lineage>
</organism>
<name>I0HCT6_ACTM4</name>
<dbReference type="PATRIC" id="fig|512565.3.peg.5600"/>
<dbReference type="AlphaFoldDB" id="I0HCT6"/>
<dbReference type="GO" id="GO:0004197">
    <property type="term" value="F:cysteine-type endopeptidase activity"/>
    <property type="evidence" value="ECO:0007669"/>
    <property type="project" value="InterPro"/>
</dbReference>
<feature type="region of interest" description="Disordered" evidence="1">
    <location>
        <begin position="474"/>
        <end position="503"/>
    </location>
</feature>
<sequence length="857" mass="92936">MARPHQPATWLPDPHRSRAVLVGVSAYDHLEALPAVERNLSALSELLTAPNLWGLRTQHCVTLHNPQSDEDVLDAVNTAADQATDALIVYFAGHGLLDHRDELHLALSLASRKRLYRTIRYDDLRREVVETARNCRSKVVILDCCYSGRAMQGAMGVLDVAEQTRIAGTYLMTATAETSKALAPPGADYTAFTGALIDKISAGILDGPELLDLETLFYHLRADLLARRLPVPQQRSRNDGSAIALVRNLAYREAGGDAGDTIASHPPAPAPTPPPALPAQMRQAAELTPLATLARLRALRGSGDSRQADELLAVAATHRRNQEVAALGALLLREGLIEDFRTFAQYVARRSTSNLLELLRTLDIIDAPDVARGFMEAFAGGPPAETARLAKELRYEGLGKHLESLVDAALRNSPDVASRTTLVGELWMAGLRDEVDYFVQQVAPALSSGDVLALADELRTAGREDASSRLYAMAEPSGAGPSGPVADMASPADSAAALDRSAERMTDEEIAELARSLRDANHEDAALHLLSTAVGVRPAASTLRLIDALREVGRPVDAVELLKVAAVTMPPKELAQLLSILHDRGRRAEWSTVLSSAGQRRQGDAAAVLQALGELGAVLTPAQIGTLTGEPDEAGLRAIIADLKPPWDFGALAALLQYLIHRLGADGLGRFLLDLPRPDIRKLYFQAARAGNPTLSMVIRALSPLDSIHWLFVIDATWQLGELVANLRKAGFDGHADAVLTEVSFSRTLPEILAIALQDLRHRGQDRDADFLLSEIVDKRKFYAFRHGRSAYALLEVVFALLAGGQDDEVRRAINRIPQTRHRAEILEFSELLMKAGLADLARRLLAAADRRDRSPQ</sequence>
<dbReference type="Proteomes" id="UP000007882">
    <property type="component" value="Chromosome"/>
</dbReference>
<proteinExistence type="predicted"/>
<dbReference type="Gene3D" id="3.40.50.1460">
    <property type="match status" value="1"/>
</dbReference>
<evidence type="ECO:0000256" key="1">
    <source>
        <dbReference type="SAM" id="MobiDB-lite"/>
    </source>
</evidence>
<dbReference type="OrthoDB" id="4464809at2"/>
<dbReference type="InterPro" id="IPR011600">
    <property type="entry name" value="Pept_C14_caspase"/>
</dbReference>
<dbReference type="KEGG" id="ams:AMIS_56030"/>
<evidence type="ECO:0000259" key="2">
    <source>
        <dbReference type="Pfam" id="PF00656"/>
    </source>
</evidence>
<accession>I0HCT6</accession>
<dbReference type="GO" id="GO:0006508">
    <property type="term" value="P:proteolysis"/>
    <property type="evidence" value="ECO:0007669"/>
    <property type="project" value="InterPro"/>
</dbReference>
<dbReference type="EMBL" id="AP012319">
    <property type="protein sequence ID" value="BAL90823.1"/>
    <property type="molecule type" value="Genomic_DNA"/>
</dbReference>
<dbReference type="NCBIfam" id="NF047832">
    <property type="entry name" value="caspase_w_EACC1"/>
    <property type="match status" value="1"/>
</dbReference>
<dbReference type="SUPFAM" id="SSF52129">
    <property type="entry name" value="Caspase-like"/>
    <property type="match status" value="1"/>
</dbReference>